<reference evidence="2 3" key="1">
    <citation type="submission" date="2024-07" db="EMBL/GenBank/DDBJ databases">
        <title>Section-level genome sequencing and comparative genomics of Aspergillus sections Usti and Cavernicolus.</title>
        <authorList>
            <consortium name="Lawrence Berkeley National Laboratory"/>
            <person name="Nybo J.L."/>
            <person name="Vesth T.C."/>
            <person name="Theobald S."/>
            <person name="Frisvad J.C."/>
            <person name="Larsen T.O."/>
            <person name="Kjaerboelling I."/>
            <person name="Rothschild-Mancinelli K."/>
            <person name="Lyhne E.K."/>
            <person name="Kogle M.E."/>
            <person name="Barry K."/>
            <person name="Clum A."/>
            <person name="Na H."/>
            <person name="Ledsgaard L."/>
            <person name="Lin J."/>
            <person name="Lipzen A."/>
            <person name="Kuo A."/>
            <person name="Riley R."/>
            <person name="Mondo S."/>
            <person name="Labutti K."/>
            <person name="Haridas S."/>
            <person name="Pangalinan J."/>
            <person name="Salamov A.A."/>
            <person name="Simmons B.A."/>
            <person name="Magnuson J.K."/>
            <person name="Chen J."/>
            <person name="Drula E."/>
            <person name="Henrissat B."/>
            <person name="Wiebenga A."/>
            <person name="Lubbers R.J."/>
            <person name="Gomes A.C."/>
            <person name="Makela M.R."/>
            <person name="Stajich J."/>
            <person name="Grigoriev I.V."/>
            <person name="Mortensen U.H."/>
            <person name="De Vries R.P."/>
            <person name="Baker S.E."/>
            <person name="Andersen M.R."/>
        </authorList>
    </citation>
    <scope>NUCLEOTIDE SEQUENCE [LARGE SCALE GENOMIC DNA]</scope>
    <source>
        <strain evidence="2 3">CBS 123904</strain>
    </source>
</reference>
<dbReference type="InterPro" id="IPR002018">
    <property type="entry name" value="CarbesteraseB"/>
</dbReference>
<name>A0ABR4JLT7_9EURO</name>
<proteinExistence type="predicted"/>
<protein>
    <recommendedName>
        <fullName evidence="1">Carboxylesterase type B domain-containing protein</fullName>
    </recommendedName>
</protein>
<dbReference type="Gene3D" id="3.40.50.1820">
    <property type="entry name" value="alpha/beta hydrolase"/>
    <property type="match status" value="1"/>
</dbReference>
<evidence type="ECO:0000259" key="1">
    <source>
        <dbReference type="Pfam" id="PF00135"/>
    </source>
</evidence>
<comment type="caution">
    <text evidence="2">The sequence shown here is derived from an EMBL/GenBank/DDBJ whole genome shotgun (WGS) entry which is preliminary data.</text>
</comment>
<evidence type="ECO:0000313" key="3">
    <source>
        <dbReference type="Proteomes" id="UP001610446"/>
    </source>
</evidence>
<accession>A0ABR4JLT7</accession>
<keyword evidence="3" id="KW-1185">Reference proteome</keyword>
<dbReference type="InterPro" id="IPR029058">
    <property type="entry name" value="AB_hydrolase_fold"/>
</dbReference>
<dbReference type="SUPFAM" id="SSF53474">
    <property type="entry name" value="alpha/beta-Hydrolases"/>
    <property type="match status" value="1"/>
</dbReference>
<evidence type="ECO:0000313" key="2">
    <source>
        <dbReference type="EMBL" id="KAL2841014.1"/>
    </source>
</evidence>
<gene>
    <name evidence="2" type="ORF">BJY01DRAFT_249724</name>
</gene>
<dbReference type="Pfam" id="PF00135">
    <property type="entry name" value="COesterase"/>
    <property type="match status" value="1"/>
</dbReference>
<sequence>MEFTFSHQSLGSASLQERFGQSQALENTSPSDEIDATRITVCPVSPINGFKPESTLIGQKLPLESPPTPSDTEDLNVNIINPAASSNNNATASARLPVLVFIHGGGFAIASNWYPQYDQAELVRLSARIGHPIIAVTVK</sequence>
<dbReference type="Proteomes" id="UP001610446">
    <property type="component" value="Unassembled WGS sequence"/>
</dbReference>
<dbReference type="EMBL" id="JBFXLU010000114">
    <property type="protein sequence ID" value="KAL2841014.1"/>
    <property type="molecule type" value="Genomic_DNA"/>
</dbReference>
<feature type="domain" description="Carboxylesterase type B" evidence="1">
    <location>
        <begin position="58"/>
        <end position="137"/>
    </location>
</feature>
<organism evidence="2 3">
    <name type="scientific">Aspergillus pseudoustus</name>
    <dbReference type="NCBI Taxonomy" id="1810923"/>
    <lineage>
        <taxon>Eukaryota</taxon>
        <taxon>Fungi</taxon>
        <taxon>Dikarya</taxon>
        <taxon>Ascomycota</taxon>
        <taxon>Pezizomycotina</taxon>
        <taxon>Eurotiomycetes</taxon>
        <taxon>Eurotiomycetidae</taxon>
        <taxon>Eurotiales</taxon>
        <taxon>Aspergillaceae</taxon>
        <taxon>Aspergillus</taxon>
        <taxon>Aspergillus subgen. Nidulantes</taxon>
    </lineage>
</organism>